<sequence length="307" mass="35218">MKELWVEKYRPKDTNDYVWIDKDQKHMVETWIKDKYIPHLLLAGAAGAGKTTLAKILINELGVDPAEFMHINASRDNGVDTLRLKIGNFCSTMSMGPFKVVLLDEADYITPAAQAILRGMMEQYHEGVRFILTCNYPNKIIPALHSRLQTITFRTLDETDFTRRLATILVGEGVDLDGETLQMYVKACYPDLRKAINTVQMRSTSGKLEAPKSEDAESDYKLAMVDLFRQGRLREARNLIIKQITLEEYEDMFRFMYRNLDLWGKDEDTQDQALLLIRKGLVNHGLVADAEINLSATFVELERLYRG</sequence>
<organism evidence="6">
    <name type="scientific">uncultured Caudovirales phage</name>
    <dbReference type="NCBI Taxonomy" id="2100421"/>
    <lineage>
        <taxon>Viruses</taxon>
        <taxon>Duplodnaviria</taxon>
        <taxon>Heunggongvirae</taxon>
        <taxon>Uroviricota</taxon>
        <taxon>Caudoviricetes</taxon>
        <taxon>Peduoviridae</taxon>
        <taxon>Maltschvirus</taxon>
        <taxon>Maltschvirus maltsch</taxon>
    </lineage>
</organism>
<dbReference type="PANTHER" id="PTHR11669">
    <property type="entry name" value="REPLICATION FACTOR C / DNA POLYMERASE III GAMMA-TAU SUBUNIT"/>
    <property type="match status" value="1"/>
</dbReference>
<keyword evidence="2 4" id="KW-0547">Nucleotide-binding</keyword>
<feature type="binding site" evidence="4">
    <location>
        <begin position="6"/>
        <end position="9"/>
    </location>
    <ligand>
        <name>ATP</name>
        <dbReference type="ChEBI" id="CHEBI:30616"/>
    </ligand>
</feature>
<dbReference type="Pfam" id="PF00004">
    <property type="entry name" value="AAA"/>
    <property type="match status" value="1"/>
</dbReference>
<evidence type="ECO:0000256" key="4">
    <source>
        <dbReference type="HAMAP-Rule" id="MF_04162"/>
    </source>
</evidence>
<dbReference type="EC" id="3.6.4.-" evidence="4"/>
<dbReference type="InterPro" id="IPR027417">
    <property type="entry name" value="P-loop_NTPase"/>
</dbReference>
<dbReference type="GO" id="GO:0039693">
    <property type="term" value="P:viral DNA genome replication"/>
    <property type="evidence" value="ECO:0007669"/>
    <property type="project" value="UniProtKB-UniRule"/>
</dbReference>
<feature type="binding site" evidence="4">
    <location>
        <position position="193"/>
    </location>
    <ligand>
        <name>ATP</name>
        <dbReference type="ChEBI" id="CHEBI:30616"/>
    </ligand>
</feature>
<feature type="binding site" evidence="4">
    <location>
        <position position="18"/>
    </location>
    <ligand>
        <name>ATP</name>
        <dbReference type="ChEBI" id="CHEBI:30616"/>
    </ligand>
</feature>
<evidence type="ECO:0000313" key="6">
    <source>
        <dbReference type="EMBL" id="CAB4241731.1"/>
    </source>
</evidence>
<evidence type="ECO:0000256" key="2">
    <source>
        <dbReference type="ARBA" id="ARBA00022741"/>
    </source>
</evidence>
<dbReference type="InterPro" id="IPR003959">
    <property type="entry name" value="ATPase_AAA_core"/>
</dbReference>
<dbReference type="Gene3D" id="3.40.50.300">
    <property type="entry name" value="P-loop containing nucleotide triphosphate hydrolases"/>
    <property type="match status" value="1"/>
</dbReference>
<feature type="binding site" evidence="4">
    <location>
        <begin position="47"/>
        <end position="52"/>
    </location>
    <ligand>
        <name>ATP</name>
        <dbReference type="ChEBI" id="CHEBI:30616"/>
    </ligand>
</feature>
<comment type="subunit">
    <text evidence="4">The sliding-clamp-loader consists of 4 large subunits and 1 small subunit. Interacts with the sliding clamp; this interaction allows the sliding-clamp-loader to open the sliding clamp. Part of the replicase complex that includes the DNA polymerase, the polymerase clamp, the clamp loader complex, the single-stranded DNA binding protein, the primase, the helicase and the helicase assembly factor.</text>
</comment>
<dbReference type="InterPro" id="IPR050238">
    <property type="entry name" value="DNA_Rep/Repair_Clamp_Loader"/>
</dbReference>
<dbReference type="GO" id="GO:0006281">
    <property type="term" value="P:DNA repair"/>
    <property type="evidence" value="ECO:0007669"/>
    <property type="project" value="TreeGrafter"/>
</dbReference>
<feature type="domain" description="AAA+ ATPase" evidence="5">
    <location>
        <begin position="36"/>
        <end position="175"/>
    </location>
</feature>
<dbReference type="CDD" id="cd00009">
    <property type="entry name" value="AAA"/>
    <property type="match status" value="1"/>
</dbReference>
<dbReference type="GO" id="GO:0006261">
    <property type="term" value="P:DNA-templated DNA replication"/>
    <property type="evidence" value="ECO:0007669"/>
    <property type="project" value="TreeGrafter"/>
</dbReference>
<dbReference type="GO" id="GO:0005524">
    <property type="term" value="F:ATP binding"/>
    <property type="evidence" value="ECO:0007669"/>
    <property type="project" value="UniProtKB-UniRule"/>
</dbReference>
<keyword evidence="4" id="KW-0378">Hydrolase</keyword>
<dbReference type="GO" id="GO:0003689">
    <property type="term" value="F:DNA clamp loader activity"/>
    <property type="evidence" value="ECO:0007669"/>
    <property type="project" value="UniProtKB-UniRule"/>
</dbReference>
<protein>
    <recommendedName>
        <fullName evidence="4">Sliding-clamp-loader large subunit</fullName>
        <ecNumber evidence="4">3.6.4.-</ecNumber>
    </recommendedName>
    <alternativeName>
        <fullName evidence="4">Clamp loader gp44 subunit</fullName>
    </alternativeName>
</protein>
<dbReference type="SMART" id="SM00382">
    <property type="entry name" value="AAA"/>
    <property type="match status" value="1"/>
</dbReference>
<accession>A0A6J5TAT4</accession>
<comment type="similarity">
    <text evidence="4">Belongs to the Tevenvirinae sliding-clamp-loader large subunit family.</text>
</comment>
<gene>
    <name evidence="6" type="ORF">UFOVP71_269</name>
</gene>
<evidence type="ECO:0000256" key="3">
    <source>
        <dbReference type="ARBA" id="ARBA00022840"/>
    </source>
</evidence>
<dbReference type="InterPro" id="IPR003593">
    <property type="entry name" value="AAA+_ATPase"/>
</dbReference>
<keyword evidence="4" id="KW-1194">Viral DNA replication</keyword>
<dbReference type="HAMAP" id="MF_04162">
    <property type="entry name" value="T4_Clamp_Loader_L"/>
    <property type="match status" value="1"/>
</dbReference>
<evidence type="ECO:0000259" key="5">
    <source>
        <dbReference type="SMART" id="SM00382"/>
    </source>
</evidence>
<name>A0A6J5TAT4_9CAUD</name>
<dbReference type="Gene3D" id="1.10.8.60">
    <property type="match status" value="1"/>
</dbReference>
<dbReference type="EMBL" id="LR797824">
    <property type="protein sequence ID" value="CAB4241731.1"/>
    <property type="molecule type" value="Genomic_DNA"/>
</dbReference>
<keyword evidence="3 4" id="KW-0067">ATP-binding</keyword>
<dbReference type="PANTHER" id="PTHR11669:SF20">
    <property type="entry name" value="REPLICATION FACTOR C SUBUNIT 4"/>
    <property type="match status" value="1"/>
</dbReference>
<comment type="function">
    <text evidence="4">Forms the sliding-clamp-loader together with the small subunit. Functions as an ATPase enzyme. The clamp loader holds the clamp in an open conformation and places it onto the DNA. 4 ATP molecules must bind to the sliding-clamp-loader before the latter can open the sliding clamp. ATP hydrolysis triggers the detachment of the sliding clamp from the sliding-clamp-loader, freeing the sliding clamp to track along DNA.</text>
</comment>
<proteinExistence type="inferred from homology"/>
<dbReference type="InterPro" id="IPR046388">
    <property type="entry name" value="T4_Clamp_Loader_L"/>
</dbReference>
<evidence type="ECO:0000256" key="1">
    <source>
        <dbReference type="ARBA" id="ARBA00022705"/>
    </source>
</evidence>
<dbReference type="GO" id="GO:0016887">
    <property type="term" value="F:ATP hydrolysis activity"/>
    <property type="evidence" value="ECO:0007669"/>
    <property type="project" value="UniProtKB-UniRule"/>
</dbReference>
<reference evidence="6" key="1">
    <citation type="submission" date="2020-05" db="EMBL/GenBank/DDBJ databases">
        <authorList>
            <person name="Chiriac C."/>
            <person name="Salcher M."/>
            <person name="Ghai R."/>
            <person name="Kavagutti S V."/>
        </authorList>
    </citation>
    <scope>NUCLEOTIDE SEQUENCE</scope>
</reference>
<keyword evidence="4" id="KW-0238">DNA-binding</keyword>
<dbReference type="SUPFAM" id="SSF52540">
    <property type="entry name" value="P-loop containing nucleoside triphosphate hydrolases"/>
    <property type="match status" value="1"/>
</dbReference>
<keyword evidence="1" id="KW-0235">DNA replication</keyword>
<dbReference type="GO" id="GO:0003677">
    <property type="term" value="F:DNA binding"/>
    <property type="evidence" value="ECO:0007669"/>
    <property type="project" value="UniProtKB-UniRule"/>
</dbReference>